<name>A0A443IUT6_9BACI</name>
<dbReference type="SMART" id="SM01022">
    <property type="entry name" value="ASCH"/>
    <property type="match status" value="1"/>
</dbReference>
<dbReference type="PANTHER" id="PTHR39203:SF1">
    <property type="entry name" value="CYTOPLASMIC PROTEIN"/>
    <property type="match status" value="1"/>
</dbReference>
<protein>
    <submittedName>
        <fullName evidence="2">ASCH domain-containing protein</fullName>
    </submittedName>
</protein>
<dbReference type="OrthoDB" id="9807542at2"/>
<dbReference type="Pfam" id="PF04266">
    <property type="entry name" value="ASCH"/>
    <property type="match status" value="1"/>
</dbReference>
<dbReference type="InterPro" id="IPR009326">
    <property type="entry name" value="DUF984"/>
</dbReference>
<sequence>MNEASLTYWNEYWGSEKKPSSVSAWQFGDDADKLARLVIAGKKRATCSCRLLYDLENEPLPKVDDYSVILDSEDQPVAIIRTAEVEVVPMNEVTEDFAVSEGEGSYEEWWDTHVRFFTNELNEKGLTFSEDLLLVCERFELIDSNERGKALAKSL</sequence>
<accession>A0A443IUT6</accession>
<dbReference type="CDD" id="cd06553">
    <property type="entry name" value="ASCH_Ef3133_like"/>
    <property type="match status" value="1"/>
</dbReference>
<dbReference type="InterPro" id="IPR007374">
    <property type="entry name" value="ASCH_domain"/>
</dbReference>
<dbReference type="RefSeq" id="WP_120072255.1">
    <property type="nucleotide sequence ID" value="NZ_CP126113.1"/>
</dbReference>
<comment type="caution">
    <text evidence="2">The sequence shown here is derived from an EMBL/GenBank/DDBJ whole genome shotgun (WGS) entry which is preliminary data.</text>
</comment>
<organism evidence="2 3">
    <name type="scientific">Siminovitchia fortis</name>
    <dbReference type="NCBI Taxonomy" id="254758"/>
    <lineage>
        <taxon>Bacteria</taxon>
        <taxon>Bacillati</taxon>
        <taxon>Bacillota</taxon>
        <taxon>Bacilli</taxon>
        <taxon>Bacillales</taxon>
        <taxon>Bacillaceae</taxon>
        <taxon>Siminovitchia</taxon>
    </lineage>
</organism>
<keyword evidence="3" id="KW-1185">Reference proteome</keyword>
<dbReference type="Gene3D" id="3.10.400.10">
    <property type="entry name" value="Sulfate adenylyltransferase"/>
    <property type="match status" value="1"/>
</dbReference>
<dbReference type="EMBL" id="QYTU02000014">
    <property type="protein sequence ID" value="RWR11868.1"/>
    <property type="molecule type" value="Genomic_DNA"/>
</dbReference>
<evidence type="ECO:0000313" key="3">
    <source>
        <dbReference type="Proteomes" id="UP000273811"/>
    </source>
</evidence>
<dbReference type="InterPro" id="IPR015947">
    <property type="entry name" value="PUA-like_sf"/>
</dbReference>
<gene>
    <name evidence="2" type="ORF">D4N35_007985</name>
</gene>
<proteinExistence type="predicted"/>
<dbReference type="SUPFAM" id="SSF88697">
    <property type="entry name" value="PUA domain-like"/>
    <property type="match status" value="1"/>
</dbReference>
<reference evidence="2" key="1">
    <citation type="submission" date="2018-12" db="EMBL/GenBank/DDBJ databases">
        <authorList>
            <person name="Sun L."/>
            <person name="Chen Z."/>
        </authorList>
    </citation>
    <scope>NUCLEOTIDE SEQUENCE [LARGE SCALE GENOMIC DNA]</scope>
    <source>
        <strain evidence="2">DSM 16012</strain>
    </source>
</reference>
<dbReference type="AlphaFoldDB" id="A0A443IUT6"/>
<evidence type="ECO:0000313" key="2">
    <source>
        <dbReference type="EMBL" id="RWR11868.1"/>
    </source>
</evidence>
<feature type="domain" description="ASCH" evidence="1">
    <location>
        <begin position="25"/>
        <end position="143"/>
    </location>
</feature>
<evidence type="ECO:0000259" key="1">
    <source>
        <dbReference type="SMART" id="SM01022"/>
    </source>
</evidence>
<dbReference type="PANTHER" id="PTHR39203">
    <property type="entry name" value="CYTOPLASMIC PROTEIN-RELATED"/>
    <property type="match status" value="1"/>
</dbReference>
<dbReference type="PIRSF" id="PIRSF021320">
    <property type="entry name" value="DUF984"/>
    <property type="match status" value="1"/>
</dbReference>
<dbReference type="Proteomes" id="UP000273811">
    <property type="component" value="Unassembled WGS sequence"/>
</dbReference>